<dbReference type="Proteomes" id="UP000705867">
    <property type="component" value="Unassembled WGS sequence"/>
</dbReference>
<organism evidence="2 3">
    <name type="scientific">Candidatus Nitrobium versatile</name>
    <dbReference type="NCBI Taxonomy" id="2884831"/>
    <lineage>
        <taxon>Bacteria</taxon>
        <taxon>Pseudomonadati</taxon>
        <taxon>Nitrospirota</taxon>
        <taxon>Nitrospiria</taxon>
        <taxon>Nitrospirales</taxon>
        <taxon>Nitrospiraceae</taxon>
        <taxon>Candidatus Nitrobium</taxon>
    </lineage>
</organism>
<gene>
    <name evidence="2" type="ORF">K8I29_04130</name>
</gene>
<evidence type="ECO:0000256" key="1">
    <source>
        <dbReference type="SAM" id="MobiDB-lite"/>
    </source>
</evidence>
<dbReference type="EMBL" id="JAIOIV010000031">
    <property type="protein sequence ID" value="MBZ0155388.1"/>
    <property type="molecule type" value="Genomic_DNA"/>
</dbReference>
<name>A0A953M1C5_9BACT</name>
<reference evidence="2" key="2">
    <citation type="submission" date="2021-08" db="EMBL/GenBank/DDBJ databases">
        <authorList>
            <person name="Dalcin Martins P."/>
        </authorList>
    </citation>
    <scope>NUCLEOTIDE SEQUENCE</scope>
    <source>
        <strain evidence="2">MAG_39</strain>
    </source>
</reference>
<dbReference type="AlphaFoldDB" id="A0A953M1C5"/>
<evidence type="ECO:0000313" key="2">
    <source>
        <dbReference type="EMBL" id="MBZ0155388.1"/>
    </source>
</evidence>
<protein>
    <submittedName>
        <fullName evidence="2">Uncharacterized protein</fullName>
    </submittedName>
</protein>
<sequence length="64" mass="7492">MDAGKKRDKKKTPRKEDKEELEGSSLSEDLFHGRAVDFYKREILETRITVSGLFAKLRSEPYLF</sequence>
<comment type="caution">
    <text evidence="2">The sequence shown here is derived from an EMBL/GenBank/DDBJ whole genome shotgun (WGS) entry which is preliminary data.</text>
</comment>
<proteinExistence type="predicted"/>
<feature type="compositionally biased region" description="Basic residues" evidence="1">
    <location>
        <begin position="1"/>
        <end position="13"/>
    </location>
</feature>
<reference evidence="2" key="1">
    <citation type="journal article" date="2021" name="bioRxiv">
        <title>Unraveling nitrogen, sulfur and carbon metabolic pathways and microbial community transcriptional responses to substrate deprivation and toxicity stresses in a bioreactor mimicking anoxic brackish coastal sediment conditions.</title>
        <authorList>
            <person name="Martins P.D."/>
            <person name="Echeveste M.J."/>
            <person name="Arshad A."/>
            <person name="Kurth J."/>
            <person name="Ouboter H."/>
            <person name="Jetten M.S.M."/>
            <person name="Welte C.U."/>
        </authorList>
    </citation>
    <scope>NUCLEOTIDE SEQUENCE</scope>
    <source>
        <strain evidence="2">MAG_39</strain>
    </source>
</reference>
<feature type="region of interest" description="Disordered" evidence="1">
    <location>
        <begin position="1"/>
        <end position="25"/>
    </location>
</feature>
<evidence type="ECO:0000313" key="3">
    <source>
        <dbReference type="Proteomes" id="UP000705867"/>
    </source>
</evidence>
<accession>A0A953M1C5</accession>